<name>A0A7K1FSY2_9ACTN</name>
<accession>A0A7K1FSY2</accession>
<evidence type="ECO:0000313" key="3">
    <source>
        <dbReference type="Proteomes" id="UP000460221"/>
    </source>
</evidence>
<evidence type="ECO:0000256" key="1">
    <source>
        <dbReference type="SAM" id="MobiDB-lite"/>
    </source>
</evidence>
<dbReference type="Proteomes" id="UP000460221">
    <property type="component" value="Unassembled WGS sequence"/>
</dbReference>
<dbReference type="Gene3D" id="3.10.180.10">
    <property type="entry name" value="2,3-Dihydroxybiphenyl 1,2-Dioxygenase, domain 1"/>
    <property type="match status" value="1"/>
</dbReference>
<dbReference type="InterPro" id="IPR029068">
    <property type="entry name" value="Glyas_Bleomycin-R_OHBP_Dase"/>
</dbReference>
<reference evidence="2 3" key="1">
    <citation type="submission" date="2019-11" db="EMBL/GenBank/DDBJ databases">
        <authorList>
            <person name="Jiang L.-Q."/>
        </authorList>
    </citation>
    <scope>NUCLEOTIDE SEQUENCE [LARGE SCALE GENOMIC DNA]</scope>
    <source>
        <strain evidence="2 3">YIM 132087</strain>
    </source>
</reference>
<dbReference type="Pfam" id="PF13669">
    <property type="entry name" value="Glyoxalase_4"/>
    <property type="match status" value="1"/>
</dbReference>
<feature type="region of interest" description="Disordered" evidence="1">
    <location>
        <begin position="183"/>
        <end position="203"/>
    </location>
</feature>
<dbReference type="EMBL" id="WLYK01000017">
    <property type="protein sequence ID" value="MTD17238.1"/>
    <property type="molecule type" value="Genomic_DNA"/>
</dbReference>
<proteinExistence type="predicted"/>
<dbReference type="AlphaFoldDB" id="A0A7K1FSY2"/>
<comment type="caution">
    <text evidence="2">The sequence shown here is derived from an EMBL/GenBank/DDBJ whole genome shotgun (WGS) entry which is preliminary data.</text>
</comment>
<organism evidence="2 3">
    <name type="scientific">Nakamurella alba</name>
    <dbReference type="NCBI Taxonomy" id="2665158"/>
    <lineage>
        <taxon>Bacteria</taxon>
        <taxon>Bacillati</taxon>
        <taxon>Actinomycetota</taxon>
        <taxon>Actinomycetes</taxon>
        <taxon>Nakamurellales</taxon>
        <taxon>Nakamurellaceae</taxon>
        <taxon>Nakamurella</taxon>
    </lineage>
</organism>
<sequence length="203" mass="21217">MIDGLVPFQIGTLVDDLDATMDLHRSLGVRTWVSSGRTVGHYFDADRAEVVDTGVSIALGRLGSDTCLELIATDRSGSVPWAWDPARITATSHIGYWVDDVASAGNRLIRRGARLITARVPPDAGEDFVADLVRGRLPVGLPMVYLEVGGGLLVELVSTALWSSALPAAFGEGFTAAVPAPPGAQPSVPGIAGPSRSSASTIR</sequence>
<keyword evidence="3" id="KW-1185">Reference proteome</keyword>
<gene>
    <name evidence="2" type="ORF">GIS00_25230</name>
</gene>
<evidence type="ECO:0000313" key="2">
    <source>
        <dbReference type="EMBL" id="MTD17238.1"/>
    </source>
</evidence>
<protein>
    <submittedName>
        <fullName evidence="2">Uncharacterized protein</fullName>
    </submittedName>
</protein>
<dbReference type="SUPFAM" id="SSF54593">
    <property type="entry name" value="Glyoxalase/Bleomycin resistance protein/Dihydroxybiphenyl dioxygenase"/>
    <property type="match status" value="1"/>
</dbReference>
<dbReference type="RefSeq" id="WP_154771241.1">
    <property type="nucleotide sequence ID" value="NZ_WLYK01000017.1"/>
</dbReference>